<dbReference type="InterPro" id="IPR001128">
    <property type="entry name" value="Cyt_P450"/>
</dbReference>
<keyword evidence="4 5" id="KW-0349">Heme</keyword>
<reference evidence="7 8" key="1">
    <citation type="submission" date="2014-04" db="EMBL/GenBank/DDBJ databases">
        <authorList>
            <consortium name="DOE Joint Genome Institute"/>
            <person name="Kuo A."/>
            <person name="Martino E."/>
            <person name="Perotto S."/>
            <person name="Kohler A."/>
            <person name="Nagy L.G."/>
            <person name="Floudas D."/>
            <person name="Copeland A."/>
            <person name="Barry K.W."/>
            <person name="Cichocki N."/>
            <person name="Veneault-Fourrey C."/>
            <person name="LaButti K."/>
            <person name="Lindquist E.A."/>
            <person name="Lipzen A."/>
            <person name="Lundell T."/>
            <person name="Morin E."/>
            <person name="Murat C."/>
            <person name="Sun H."/>
            <person name="Tunlid A."/>
            <person name="Henrissat B."/>
            <person name="Grigoriev I.V."/>
            <person name="Hibbett D.S."/>
            <person name="Martin F."/>
            <person name="Nordberg H.P."/>
            <person name="Cantor M.N."/>
            <person name="Hua S.X."/>
        </authorList>
    </citation>
    <scope>NUCLEOTIDE SEQUENCE [LARGE SCALE GENOMIC DNA]</scope>
    <source>
        <strain evidence="7 8">Zn</strain>
    </source>
</reference>
<evidence type="ECO:0000313" key="8">
    <source>
        <dbReference type="Proteomes" id="UP000054321"/>
    </source>
</evidence>
<dbReference type="InterPro" id="IPR017972">
    <property type="entry name" value="Cyt_P450_CS"/>
</dbReference>
<organism evidence="7 8">
    <name type="scientific">Oidiodendron maius (strain Zn)</name>
    <dbReference type="NCBI Taxonomy" id="913774"/>
    <lineage>
        <taxon>Eukaryota</taxon>
        <taxon>Fungi</taxon>
        <taxon>Dikarya</taxon>
        <taxon>Ascomycota</taxon>
        <taxon>Pezizomycotina</taxon>
        <taxon>Leotiomycetes</taxon>
        <taxon>Leotiomycetes incertae sedis</taxon>
        <taxon>Myxotrichaceae</taxon>
        <taxon>Oidiodendron</taxon>
    </lineage>
</organism>
<proteinExistence type="inferred from homology"/>
<keyword evidence="8" id="KW-1185">Reference proteome</keyword>
<dbReference type="GO" id="GO:0016705">
    <property type="term" value="F:oxidoreductase activity, acting on paired donors, with incorporation or reduction of molecular oxygen"/>
    <property type="evidence" value="ECO:0007669"/>
    <property type="project" value="InterPro"/>
</dbReference>
<dbReference type="Pfam" id="PF00067">
    <property type="entry name" value="p450"/>
    <property type="match status" value="1"/>
</dbReference>
<dbReference type="InterPro" id="IPR002401">
    <property type="entry name" value="Cyt_P450_E_grp-I"/>
</dbReference>
<dbReference type="Proteomes" id="UP000054321">
    <property type="component" value="Unassembled WGS sequence"/>
</dbReference>
<feature type="transmembrane region" description="Helical" evidence="6">
    <location>
        <begin position="7"/>
        <end position="24"/>
    </location>
</feature>
<evidence type="ECO:0000256" key="1">
    <source>
        <dbReference type="ARBA" id="ARBA00001971"/>
    </source>
</evidence>
<accession>A0A0C3D6S0</accession>
<keyword evidence="6" id="KW-1133">Transmembrane helix</keyword>
<evidence type="ECO:0000256" key="3">
    <source>
        <dbReference type="ARBA" id="ARBA00023004"/>
    </source>
</evidence>
<keyword evidence="6" id="KW-0812">Transmembrane</keyword>
<gene>
    <name evidence="7" type="ORF">OIDMADRAFT_110045</name>
</gene>
<dbReference type="AlphaFoldDB" id="A0A0C3D6S0"/>
<reference evidence="8" key="2">
    <citation type="submission" date="2015-01" db="EMBL/GenBank/DDBJ databases">
        <title>Evolutionary Origins and Diversification of the Mycorrhizal Mutualists.</title>
        <authorList>
            <consortium name="DOE Joint Genome Institute"/>
            <consortium name="Mycorrhizal Genomics Consortium"/>
            <person name="Kohler A."/>
            <person name="Kuo A."/>
            <person name="Nagy L.G."/>
            <person name="Floudas D."/>
            <person name="Copeland A."/>
            <person name="Barry K.W."/>
            <person name="Cichocki N."/>
            <person name="Veneault-Fourrey C."/>
            <person name="LaButti K."/>
            <person name="Lindquist E.A."/>
            <person name="Lipzen A."/>
            <person name="Lundell T."/>
            <person name="Morin E."/>
            <person name="Murat C."/>
            <person name="Riley R."/>
            <person name="Ohm R."/>
            <person name="Sun H."/>
            <person name="Tunlid A."/>
            <person name="Henrissat B."/>
            <person name="Grigoriev I.V."/>
            <person name="Hibbett D.S."/>
            <person name="Martin F."/>
        </authorList>
    </citation>
    <scope>NUCLEOTIDE SEQUENCE [LARGE SCALE GENOMIC DNA]</scope>
    <source>
        <strain evidence="8">Zn</strain>
    </source>
</reference>
<dbReference type="SUPFAM" id="SSF48264">
    <property type="entry name" value="Cytochrome P450"/>
    <property type="match status" value="1"/>
</dbReference>
<dbReference type="EMBL" id="KN832870">
    <property type="protein sequence ID" value="KIN07034.1"/>
    <property type="molecule type" value="Genomic_DNA"/>
</dbReference>
<evidence type="ECO:0000256" key="6">
    <source>
        <dbReference type="SAM" id="Phobius"/>
    </source>
</evidence>
<dbReference type="PANTHER" id="PTHR24305:SF103">
    <property type="entry name" value="P450, PUTATIVE (EUROFUNG)-RELATED"/>
    <property type="match status" value="1"/>
</dbReference>
<evidence type="ECO:0000256" key="4">
    <source>
        <dbReference type="PIRSR" id="PIRSR602401-1"/>
    </source>
</evidence>
<protein>
    <recommendedName>
        <fullName evidence="9">Cytochrome P450</fullName>
    </recommendedName>
</protein>
<dbReference type="HOGENOM" id="CLU_001570_14_0_1"/>
<keyword evidence="5" id="KW-0503">Monooxygenase</keyword>
<dbReference type="PRINTS" id="PR00385">
    <property type="entry name" value="P450"/>
</dbReference>
<dbReference type="PROSITE" id="PS00086">
    <property type="entry name" value="CYTOCHROME_P450"/>
    <property type="match status" value="1"/>
</dbReference>
<keyword evidence="2 4" id="KW-0479">Metal-binding</keyword>
<dbReference type="InParanoid" id="A0A0C3D6S0"/>
<dbReference type="STRING" id="913774.A0A0C3D6S0"/>
<dbReference type="GO" id="GO:0004497">
    <property type="term" value="F:monooxygenase activity"/>
    <property type="evidence" value="ECO:0007669"/>
    <property type="project" value="UniProtKB-KW"/>
</dbReference>
<name>A0A0C3D6S0_OIDMZ</name>
<comment type="cofactor">
    <cofactor evidence="1 4">
        <name>heme</name>
        <dbReference type="ChEBI" id="CHEBI:30413"/>
    </cofactor>
</comment>
<evidence type="ECO:0000256" key="2">
    <source>
        <dbReference type="ARBA" id="ARBA00022723"/>
    </source>
</evidence>
<dbReference type="PRINTS" id="PR00463">
    <property type="entry name" value="EP450I"/>
</dbReference>
<sequence>MSKFTTYLIIGGLGVIIYLTFRLWNDPLAQYPGPFIAKFSNLWMCYHTWSCDLPERVLELHQQYGPVIRVGPNNLDFDGKAAIPKIYKAGRSMPKSDFYQGFTAIQPNLFGTQDEDLHALRRRQMAHSFSAASLKDMENIFDGHIAILLQRLDKFAESGEAFDLKEAISFFTYDMIGELAFGTNFESQKAADPENLPPIPDHVLLACMIGIMSGLLPYSKAVVAWLPFSWSRRLINGRNKLRKQAMACVDAAMSKEDGSKNLLTHLIQARDPDTGASLTKANISSEAFGFLVAGAHTTSSTLTLLFFHLFHNPQVLKKLVDELDSELPLLRETGVPYTMSLLEKNLPYEMACVRENFRMSPVFTMSLPRVVTETQGLDIDGFHVPSKTSVAITNHAIHHNPKIWGNSHDVFNPERWMGKDSRDYATLLMPFGIGHRSCIGRNIAMINILKVTSTLLKNYEFELLNREESLEILHGGVAEKRGPLMCTVKMRY</sequence>
<evidence type="ECO:0000313" key="7">
    <source>
        <dbReference type="EMBL" id="KIN07034.1"/>
    </source>
</evidence>
<dbReference type="GO" id="GO:0020037">
    <property type="term" value="F:heme binding"/>
    <property type="evidence" value="ECO:0007669"/>
    <property type="project" value="InterPro"/>
</dbReference>
<evidence type="ECO:0008006" key="9">
    <source>
        <dbReference type="Google" id="ProtNLM"/>
    </source>
</evidence>
<keyword evidence="6" id="KW-0472">Membrane</keyword>
<feature type="binding site" description="axial binding residue" evidence="4">
    <location>
        <position position="438"/>
    </location>
    <ligand>
        <name>heme</name>
        <dbReference type="ChEBI" id="CHEBI:30413"/>
    </ligand>
    <ligandPart>
        <name>Fe</name>
        <dbReference type="ChEBI" id="CHEBI:18248"/>
    </ligandPart>
</feature>
<comment type="similarity">
    <text evidence="5">Belongs to the cytochrome P450 family.</text>
</comment>
<dbReference type="GO" id="GO:0005506">
    <property type="term" value="F:iron ion binding"/>
    <property type="evidence" value="ECO:0007669"/>
    <property type="project" value="InterPro"/>
</dbReference>
<dbReference type="Gene3D" id="1.10.630.10">
    <property type="entry name" value="Cytochrome P450"/>
    <property type="match status" value="1"/>
</dbReference>
<dbReference type="InterPro" id="IPR036396">
    <property type="entry name" value="Cyt_P450_sf"/>
</dbReference>
<keyword evidence="5" id="KW-0560">Oxidoreductase</keyword>
<keyword evidence="3 4" id="KW-0408">Iron</keyword>
<dbReference type="OrthoDB" id="1470350at2759"/>
<dbReference type="PANTHER" id="PTHR24305">
    <property type="entry name" value="CYTOCHROME P450"/>
    <property type="match status" value="1"/>
</dbReference>
<evidence type="ECO:0000256" key="5">
    <source>
        <dbReference type="RuleBase" id="RU000461"/>
    </source>
</evidence>
<dbReference type="InterPro" id="IPR050121">
    <property type="entry name" value="Cytochrome_P450_monoxygenase"/>
</dbReference>